<sequence>MAKAYPELCASTHESAKKTKEQMLHDTFLGAIDNAMSRKIKSDSKHRDLNLTQLSEELDRLELIYKTTAPKVNLEVNNFKTTGEAEEISLIRKIIREEVAAALPQENDGSRETEDETKRTVGFVGKRNIPPKPRSGKTGGWEQSSAKINSFSAAKKFITLTGTVVQSGSREFKHEFVCDSGAEVSVIPTALAQEHYMKIQPTTRHVEMANGTLAECRGVVQTSVTVGTNSCILSFFVVSDAENGILGLDSLEKLGVSWNTKKKLATIDGAQPVLQLEVYTPQEMLKCCHIQVSESRDIKPFEEIFIW</sequence>
<dbReference type="EMBL" id="CACRXK020014678">
    <property type="protein sequence ID" value="CAB4027228.1"/>
    <property type="molecule type" value="Genomic_DNA"/>
</dbReference>
<evidence type="ECO:0000313" key="2">
    <source>
        <dbReference type="EMBL" id="CAB4027228.1"/>
    </source>
</evidence>
<dbReference type="Gene3D" id="2.40.70.10">
    <property type="entry name" value="Acid Proteases"/>
    <property type="match status" value="1"/>
</dbReference>
<name>A0A7D9JDQ2_PARCT</name>
<comment type="caution">
    <text evidence="2">The sequence shown here is derived from an EMBL/GenBank/DDBJ whole genome shotgun (WGS) entry which is preliminary data.</text>
</comment>
<dbReference type="Pfam" id="PF13975">
    <property type="entry name" value="gag-asp_proteas"/>
    <property type="match status" value="1"/>
</dbReference>
<evidence type="ECO:0000313" key="3">
    <source>
        <dbReference type="Proteomes" id="UP001152795"/>
    </source>
</evidence>
<feature type="compositionally biased region" description="Basic and acidic residues" evidence="1">
    <location>
        <begin position="108"/>
        <end position="119"/>
    </location>
</feature>
<protein>
    <submittedName>
        <fullName evidence="2">Uncharacterized protein</fullName>
    </submittedName>
</protein>
<keyword evidence="3" id="KW-1185">Reference proteome</keyword>
<reference evidence="2" key="1">
    <citation type="submission" date="2020-04" db="EMBL/GenBank/DDBJ databases">
        <authorList>
            <person name="Alioto T."/>
            <person name="Alioto T."/>
            <person name="Gomez Garrido J."/>
        </authorList>
    </citation>
    <scope>NUCLEOTIDE SEQUENCE</scope>
    <source>
        <strain evidence="2">A484AB</strain>
    </source>
</reference>
<dbReference type="AlphaFoldDB" id="A0A7D9JDQ2"/>
<accession>A0A7D9JDQ2</accession>
<dbReference type="Proteomes" id="UP001152795">
    <property type="component" value="Unassembled WGS sequence"/>
</dbReference>
<feature type="region of interest" description="Disordered" evidence="1">
    <location>
        <begin position="104"/>
        <end position="143"/>
    </location>
</feature>
<proteinExistence type="predicted"/>
<evidence type="ECO:0000256" key="1">
    <source>
        <dbReference type="SAM" id="MobiDB-lite"/>
    </source>
</evidence>
<dbReference type="SUPFAM" id="SSF50630">
    <property type="entry name" value="Acid proteases"/>
    <property type="match status" value="1"/>
</dbReference>
<gene>
    <name evidence="2" type="ORF">PACLA_8A056786</name>
</gene>
<dbReference type="InterPro" id="IPR021109">
    <property type="entry name" value="Peptidase_aspartic_dom_sf"/>
</dbReference>
<dbReference type="CDD" id="cd00303">
    <property type="entry name" value="retropepsin_like"/>
    <property type="match status" value="1"/>
</dbReference>
<organism evidence="2 3">
    <name type="scientific">Paramuricea clavata</name>
    <name type="common">Red gorgonian</name>
    <name type="synonym">Violescent sea-whip</name>
    <dbReference type="NCBI Taxonomy" id="317549"/>
    <lineage>
        <taxon>Eukaryota</taxon>
        <taxon>Metazoa</taxon>
        <taxon>Cnidaria</taxon>
        <taxon>Anthozoa</taxon>
        <taxon>Octocorallia</taxon>
        <taxon>Malacalcyonacea</taxon>
        <taxon>Plexauridae</taxon>
        <taxon>Paramuricea</taxon>
    </lineage>
</organism>